<dbReference type="Proteomes" id="UP000317909">
    <property type="component" value="Chromosome"/>
</dbReference>
<evidence type="ECO:0000256" key="3">
    <source>
        <dbReference type="ARBA" id="ARBA00022603"/>
    </source>
</evidence>
<dbReference type="PROSITE" id="PS50123">
    <property type="entry name" value="CHER"/>
    <property type="match status" value="1"/>
</dbReference>
<gene>
    <name evidence="7" type="primary">cheR2_2</name>
    <name evidence="7" type="ORF">I41_23170</name>
</gene>
<dbReference type="InterPro" id="IPR022642">
    <property type="entry name" value="CheR_C"/>
</dbReference>
<evidence type="ECO:0000313" key="7">
    <source>
        <dbReference type="EMBL" id="QDT73128.1"/>
    </source>
</evidence>
<reference evidence="7 8" key="1">
    <citation type="submission" date="2019-02" db="EMBL/GenBank/DDBJ databases">
        <title>Deep-cultivation of Planctomycetes and their phenomic and genomic characterization uncovers novel biology.</title>
        <authorList>
            <person name="Wiegand S."/>
            <person name="Jogler M."/>
            <person name="Boedeker C."/>
            <person name="Pinto D."/>
            <person name="Vollmers J."/>
            <person name="Rivas-Marin E."/>
            <person name="Kohn T."/>
            <person name="Peeters S.H."/>
            <person name="Heuer A."/>
            <person name="Rast P."/>
            <person name="Oberbeckmann S."/>
            <person name="Bunk B."/>
            <person name="Jeske O."/>
            <person name="Meyerdierks A."/>
            <person name="Storesund J.E."/>
            <person name="Kallscheuer N."/>
            <person name="Luecker S."/>
            <person name="Lage O.M."/>
            <person name="Pohl T."/>
            <person name="Merkel B.J."/>
            <person name="Hornburger P."/>
            <person name="Mueller R.-W."/>
            <person name="Bruemmer F."/>
            <person name="Labrenz M."/>
            <person name="Spormann A.M."/>
            <person name="Op den Camp H."/>
            <person name="Overmann J."/>
            <person name="Amann R."/>
            <person name="Jetten M.S.M."/>
            <person name="Mascher T."/>
            <person name="Medema M.H."/>
            <person name="Devos D.P."/>
            <person name="Kaster A.-K."/>
            <person name="Ovreas L."/>
            <person name="Rohde M."/>
            <person name="Galperin M.Y."/>
            <person name="Jogler C."/>
        </authorList>
    </citation>
    <scope>NUCLEOTIDE SEQUENCE [LARGE SCALE GENOMIC DNA]</scope>
    <source>
        <strain evidence="7 8">I41</strain>
    </source>
</reference>
<dbReference type="OrthoDB" id="288469at2"/>
<keyword evidence="4 7" id="KW-0808">Transferase</keyword>
<dbReference type="Gene3D" id="3.40.50.150">
    <property type="entry name" value="Vaccinia Virus protein VP39"/>
    <property type="match status" value="1"/>
</dbReference>
<evidence type="ECO:0000313" key="8">
    <source>
        <dbReference type="Proteomes" id="UP000317909"/>
    </source>
</evidence>
<proteinExistence type="predicted"/>
<dbReference type="AlphaFoldDB" id="A0A517TXM7"/>
<organism evidence="7 8">
    <name type="scientific">Lacipirellula limnantheis</name>
    <dbReference type="NCBI Taxonomy" id="2528024"/>
    <lineage>
        <taxon>Bacteria</taxon>
        <taxon>Pseudomonadati</taxon>
        <taxon>Planctomycetota</taxon>
        <taxon>Planctomycetia</taxon>
        <taxon>Pirellulales</taxon>
        <taxon>Lacipirellulaceae</taxon>
        <taxon>Lacipirellula</taxon>
    </lineage>
</organism>
<dbReference type="RefSeq" id="WP_145432619.1">
    <property type="nucleotide sequence ID" value="NZ_CP036339.1"/>
</dbReference>
<dbReference type="PANTHER" id="PTHR24422:SF21">
    <property type="entry name" value="CHEMOTAXIS PROTEIN METHYLTRANSFERASE 1"/>
    <property type="match status" value="1"/>
</dbReference>
<keyword evidence="8" id="KW-1185">Reference proteome</keyword>
<accession>A0A517TXM7</accession>
<keyword evidence="3 7" id="KW-0489">Methyltransferase</keyword>
<dbReference type="InterPro" id="IPR022641">
    <property type="entry name" value="CheR_N"/>
</dbReference>
<dbReference type="GO" id="GO:0008983">
    <property type="term" value="F:protein-glutamate O-methyltransferase activity"/>
    <property type="evidence" value="ECO:0007669"/>
    <property type="project" value="UniProtKB-EC"/>
</dbReference>
<dbReference type="SUPFAM" id="SSF53335">
    <property type="entry name" value="S-adenosyl-L-methionine-dependent methyltransferases"/>
    <property type="match status" value="1"/>
</dbReference>
<feature type="domain" description="CheR-type methyltransferase" evidence="6">
    <location>
        <begin position="1"/>
        <end position="276"/>
    </location>
</feature>
<evidence type="ECO:0000256" key="1">
    <source>
        <dbReference type="ARBA" id="ARBA00001541"/>
    </source>
</evidence>
<dbReference type="InterPro" id="IPR050903">
    <property type="entry name" value="Bact_Chemotaxis_MeTrfase"/>
</dbReference>
<dbReference type="Pfam" id="PF03705">
    <property type="entry name" value="CheR_N"/>
    <property type="match status" value="1"/>
</dbReference>
<dbReference type="Gene3D" id="1.10.155.10">
    <property type="entry name" value="Chemotaxis receptor methyltransferase CheR, N-terminal domain"/>
    <property type="match status" value="1"/>
</dbReference>
<evidence type="ECO:0000259" key="6">
    <source>
        <dbReference type="PROSITE" id="PS50123"/>
    </source>
</evidence>
<dbReference type="PANTHER" id="PTHR24422">
    <property type="entry name" value="CHEMOTAXIS PROTEIN METHYLTRANSFERASE"/>
    <property type="match status" value="1"/>
</dbReference>
<comment type="catalytic activity">
    <reaction evidence="1">
        <text>L-glutamyl-[protein] + S-adenosyl-L-methionine = [protein]-L-glutamate 5-O-methyl ester + S-adenosyl-L-homocysteine</text>
        <dbReference type="Rhea" id="RHEA:24452"/>
        <dbReference type="Rhea" id="RHEA-COMP:10208"/>
        <dbReference type="Rhea" id="RHEA-COMP:10311"/>
        <dbReference type="ChEBI" id="CHEBI:29973"/>
        <dbReference type="ChEBI" id="CHEBI:57856"/>
        <dbReference type="ChEBI" id="CHEBI:59789"/>
        <dbReference type="ChEBI" id="CHEBI:82795"/>
        <dbReference type="EC" id="2.1.1.80"/>
    </reaction>
</comment>
<evidence type="ECO:0000256" key="2">
    <source>
        <dbReference type="ARBA" id="ARBA00012534"/>
    </source>
</evidence>
<dbReference type="SUPFAM" id="SSF47757">
    <property type="entry name" value="Chemotaxis receptor methyltransferase CheR, N-terminal domain"/>
    <property type="match status" value="1"/>
</dbReference>
<dbReference type="SMART" id="SM00138">
    <property type="entry name" value="MeTrc"/>
    <property type="match status" value="1"/>
</dbReference>
<dbReference type="Pfam" id="PF01739">
    <property type="entry name" value="CheR"/>
    <property type="match status" value="1"/>
</dbReference>
<evidence type="ECO:0000256" key="5">
    <source>
        <dbReference type="ARBA" id="ARBA00022691"/>
    </source>
</evidence>
<protein>
    <recommendedName>
        <fullName evidence="2">protein-glutamate O-methyltransferase</fullName>
        <ecNumber evidence="2">2.1.1.80</ecNumber>
    </recommendedName>
</protein>
<dbReference type="EMBL" id="CP036339">
    <property type="protein sequence ID" value="QDT73128.1"/>
    <property type="molecule type" value="Genomic_DNA"/>
</dbReference>
<sequence length="281" mass="32005">MADTTVSAADFAFVAKLVRERCALVLEPGKEYLVKARLLPLAERHGLAGIEPLIDRLRGSDSGLTTEVVEAMVVTETSFFRDIHPFETLKKTVLPKLIAARQSVRQLNIWFAASSSGQEPYSVALMLREWFPELNSWRLNLSATDVSHDMLDRSRAGRYSQVEVNRGLPTSLLLKWFRQEGAFWHLDERIRRTVTFSPLNLAQPWPAMPTWDLVFLRNVMIYFDNDVKKSILGRVGRVLSADGYLLLGGAETTFNLDDSFYRVETLRSGFYQLKPPRELIP</sequence>
<dbReference type="InterPro" id="IPR000780">
    <property type="entry name" value="CheR_MeTrfase"/>
</dbReference>
<dbReference type="EC" id="2.1.1.80" evidence="2"/>
<dbReference type="InterPro" id="IPR029063">
    <property type="entry name" value="SAM-dependent_MTases_sf"/>
</dbReference>
<dbReference type="GO" id="GO:0032259">
    <property type="term" value="P:methylation"/>
    <property type="evidence" value="ECO:0007669"/>
    <property type="project" value="UniProtKB-KW"/>
</dbReference>
<dbReference type="PRINTS" id="PR00996">
    <property type="entry name" value="CHERMTFRASE"/>
</dbReference>
<dbReference type="KEGG" id="llh:I41_23170"/>
<dbReference type="InterPro" id="IPR036804">
    <property type="entry name" value="CheR_N_sf"/>
</dbReference>
<evidence type="ECO:0000256" key="4">
    <source>
        <dbReference type="ARBA" id="ARBA00022679"/>
    </source>
</evidence>
<name>A0A517TXM7_9BACT</name>
<keyword evidence="5" id="KW-0949">S-adenosyl-L-methionine</keyword>